<dbReference type="EMBL" id="KZ772710">
    <property type="protein sequence ID" value="PTQ40790.1"/>
    <property type="molecule type" value="Genomic_DNA"/>
</dbReference>
<organism evidence="1 2">
    <name type="scientific">Marchantia polymorpha</name>
    <name type="common">Common liverwort</name>
    <name type="synonym">Marchantia aquatica</name>
    <dbReference type="NCBI Taxonomy" id="3197"/>
    <lineage>
        <taxon>Eukaryota</taxon>
        <taxon>Viridiplantae</taxon>
        <taxon>Streptophyta</taxon>
        <taxon>Embryophyta</taxon>
        <taxon>Marchantiophyta</taxon>
        <taxon>Marchantiopsida</taxon>
        <taxon>Marchantiidae</taxon>
        <taxon>Marchantiales</taxon>
        <taxon>Marchantiaceae</taxon>
        <taxon>Marchantia</taxon>
    </lineage>
</organism>
<evidence type="ECO:0000313" key="1">
    <source>
        <dbReference type="EMBL" id="PTQ40790.1"/>
    </source>
</evidence>
<evidence type="ECO:0000313" key="2">
    <source>
        <dbReference type="Proteomes" id="UP000244005"/>
    </source>
</evidence>
<dbReference type="AlphaFoldDB" id="A0A2R6X3V9"/>
<dbReference type="InterPro" id="IPR044149">
    <property type="entry name" value="Nitrilases_CHs"/>
</dbReference>
<dbReference type="Gramene" id="Mp6g18930.1">
    <property type="protein sequence ID" value="Mp6g18930.1.cds"/>
    <property type="gene ID" value="Mp6g18930"/>
</dbReference>
<dbReference type="Proteomes" id="UP000244005">
    <property type="component" value="Unassembled WGS sequence"/>
</dbReference>
<gene>
    <name evidence="1" type="ORF">MARPO_0038s0103</name>
</gene>
<sequence length="126" mass="14140">MAMHLQSEAVARAENVWPTLRTKVLAYSSVIRCCCRPWFCVGPEATYKAERFMAEAASLGVEVVVFPKAVMVGYPRDAKFGIGSRSAKGREYYRKHHAPAVDEPGQCDFAMFSFRMIVLSTIDIQE</sequence>
<accession>A0A2R6X3V9</accession>
<dbReference type="OrthoDB" id="1744010at2759"/>
<dbReference type="PANTHER" id="PTHR46044">
    <property type="entry name" value="NITRILASE"/>
    <property type="match status" value="1"/>
</dbReference>
<name>A0A2R6X3V9_MARPO</name>
<evidence type="ECO:0008006" key="3">
    <source>
        <dbReference type="Google" id="ProtNLM"/>
    </source>
</evidence>
<protein>
    <recommendedName>
        <fullName evidence="3">CN hydrolase domain-containing protein</fullName>
    </recommendedName>
</protein>
<dbReference type="PANTHER" id="PTHR46044:SF1">
    <property type="entry name" value="CN HYDROLASE DOMAIN-CONTAINING PROTEIN"/>
    <property type="match status" value="1"/>
</dbReference>
<reference evidence="2" key="1">
    <citation type="journal article" date="2017" name="Cell">
        <title>Insights into land plant evolution garnered from the Marchantia polymorpha genome.</title>
        <authorList>
            <person name="Bowman J.L."/>
            <person name="Kohchi T."/>
            <person name="Yamato K.T."/>
            <person name="Jenkins J."/>
            <person name="Shu S."/>
            <person name="Ishizaki K."/>
            <person name="Yamaoka S."/>
            <person name="Nishihama R."/>
            <person name="Nakamura Y."/>
            <person name="Berger F."/>
            <person name="Adam C."/>
            <person name="Aki S.S."/>
            <person name="Althoff F."/>
            <person name="Araki T."/>
            <person name="Arteaga-Vazquez M.A."/>
            <person name="Balasubrmanian S."/>
            <person name="Barry K."/>
            <person name="Bauer D."/>
            <person name="Boehm C.R."/>
            <person name="Briginshaw L."/>
            <person name="Caballero-Perez J."/>
            <person name="Catarino B."/>
            <person name="Chen F."/>
            <person name="Chiyoda S."/>
            <person name="Chovatia M."/>
            <person name="Davies K.M."/>
            <person name="Delmans M."/>
            <person name="Demura T."/>
            <person name="Dierschke T."/>
            <person name="Dolan L."/>
            <person name="Dorantes-Acosta A.E."/>
            <person name="Eklund D.M."/>
            <person name="Florent S.N."/>
            <person name="Flores-Sandoval E."/>
            <person name="Fujiyama A."/>
            <person name="Fukuzawa H."/>
            <person name="Galik B."/>
            <person name="Grimanelli D."/>
            <person name="Grimwood J."/>
            <person name="Grossniklaus U."/>
            <person name="Hamada T."/>
            <person name="Haseloff J."/>
            <person name="Hetherington A.J."/>
            <person name="Higo A."/>
            <person name="Hirakawa Y."/>
            <person name="Hundley H.N."/>
            <person name="Ikeda Y."/>
            <person name="Inoue K."/>
            <person name="Inoue S.I."/>
            <person name="Ishida S."/>
            <person name="Jia Q."/>
            <person name="Kakita M."/>
            <person name="Kanazawa T."/>
            <person name="Kawai Y."/>
            <person name="Kawashima T."/>
            <person name="Kennedy M."/>
            <person name="Kinose K."/>
            <person name="Kinoshita T."/>
            <person name="Kohara Y."/>
            <person name="Koide E."/>
            <person name="Komatsu K."/>
            <person name="Kopischke S."/>
            <person name="Kubo M."/>
            <person name="Kyozuka J."/>
            <person name="Lagercrantz U."/>
            <person name="Lin S.S."/>
            <person name="Lindquist E."/>
            <person name="Lipzen A.M."/>
            <person name="Lu C.W."/>
            <person name="De Luna E."/>
            <person name="Martienssen R.A."/>
            <person name="Minamino N."/>
            <person name="Mizutani M."/>
            <person name="Mizutani M."/>
            <person name="Mochizuki N."/>
            <person name="Monte I."/>
            <person name="Mosher R."/>
            <person name="Nagasaki H."/>
            <person name="Nakagami H."/>
            <person name="Naramoto S."/>
            <person name="Nishitani K."/>
            <person name="Ohtani M."/>
            <person name="Okamoto T."/>
            <person name="Okumura M."/>
            <person name="Phillips J."/>
            <person name="Pollak B."/>
            <person name="Reinders A."/>
            <person name="Rovekamp M."/>
            <person name="Sano R."/>
            <person name="Sawa S."/>
            <person name="Schmid M.W."/>
            <person name="Shirakawa M."/>
            <person name="Solano R."/>
            <person name="Spunde A."/>
            <person name="Suetsugu N."/>
            <person name="Sugano S."/>
            <person name="Sugiyama A."/>
            <person name="Sun R."/>
            <person name="Suzuki Y."/>
            <person name="Takenaka M."/>
            <person name="Takezawa D."/>
            <person name="Tomogane H."/>
            <person name="Tsuzuki M."/>
            <person name="Ueda T."/>
            <person name="Umeda M."/>
            <person name="Ward J.M."/>
            <person name="Watanabe Y."/>
            <person name="Yazaki K."/>
            <person name="Yokoyama R."/>
            <person name="Yoshitake Y."/>
            <person name="Yotsui I."/>
            <person name="Zachgo S."/>
            <person name="Schmutz J."/>
        </authorList>
    </citation>
    <scope>NUCLEOTIDE SEQUENCE [LARGE SCALE GENOMIC DNA]</scope>
    <source>
        <strain evidence="2">Tak-1</strain>
    </source>
</reference>
<dbReference type="GO" id="GO:0003824">
    <property type="term" value="F:catalytic activity"/>
    <property type="evidence" value="ECO:0007669"/>
    <property type="project" value="InterPro"/>
</dbReference>
<proteinExistence type="predicted"/>
<keyword evidence="2" id="KW-1185">Reference proteome</keyword>